<proteinExistence type="predicted"/>
<name>A0A5J4RDF5_9ZZZZ</name>
<reference evidence="2" key="1">
    <citation type="submission" date="2019-03" db="EMBL/GenBank/DDBJ databases">
        <title>Single cell metagenomics reveals metabolic interactions within the superorganism composed of flagellate Streblomastix strix and complex community of Bacteroidetes bacteria on its surface.</title>
        <authorList>
            <person name="Treitli S.C."/>
            <person name="Kolisko M."/>
            <person name="Husnik F."/>
            <person name="Keeling P."/>
            <person name="Hampl V."/>
        </authorList>
    </citation>
    <scope>NUCLEOTIDE SEQUENCE</scope>
    <source>
        <strain evidence="2">STM</strain>
    </source>
</reference>
<dbReference type="AlphaFoldDB" id="A0A5J4RDF5"/>
<comment type="caution">
    <text evidence="2">The sequence shown here is derived from an EMBL/GenBank/DDBJ whole genome shotgun (WGS) entry which is preliminary data.</text>
</comment>
<evidence type="ECO:0000313" key="2">
    <source>
        <dbReference type="EMBL" id="KAA6331712.1"/>
    </source>
</evidence>
<protein>
    <submittedName>
        <fullName evidence="2">Uncharacterized protein</fullName>
    </submittedName>
</protein>
<dbReference type="Pfam" id="PF13565">
    <property type="entry name" value="HTH_32"/>
    <property type="match status" value="1"/>
</dbReference>
<organism evidence="2">
    <name type="scientific">termite gut metagenome</name>
    <dbReference type="NCBI Taxonomy" id="433724"/>
    <lineage>
        <taxon>unclassified sequences</taxon>
        <taxon>metagenomes</taxon>
        <taxon>organismal metagenomes</taxon>
    </lineage>
</organism>
<dbReference type="SUPFAM" id="SSF46689">
    <property type="entry name" value="Homeodomain-like"/>
    <property type="match status" value="1"/>
</dbReference>
<evidence type="ECO:0000256" key="1">
    <source>
        <dbReference type="SAM" id="MobiDB-lite"/>
    </source>
</evidence>
<gene>
    <name evidence="2" type="ORF">EZS27_019704</name>
</gene>
<sequence>MSLLQKGMKRLILENKEDITTKIQHYFGTDADARFIRRLHGVLLFANKTDESCDSIGVLFGNSPRTVSSWINKVNATGQMESLRSKPQPGRPSRLSSMQKEALKVVLQASPEKSGIPCNLWDGKSLSACIKDRCGMDLKVRSCQRLFHEPGFSLKRVRPVVAQAHEEKKSESKKTSRKDSHRRL</sequence>
<dbReference type="EMBL" id="SNRY01001335">
    <property type="protein sequence ID" value="KAA6331712.1"/>
    <property type="molecule type" value="Genomic_DNA"/>
</dbReference>
<feature type="region of interest" description="Disordered" evidence="1">
    <location>
        <begin position="162"/>
        <end position="184"/>
    </location>
</feature>
<accession>A0A5J4RDF5</accession>
<dbReference type="InterPro" id="IPR009057">
    <property type="entry name" value="Homeodomain-like_sf"/>
</dbReference>
<feature type="compositionally biased region" description="Basic and acidic residues" evidence="1">
    <location>
        <begin position="164"/>
        <end position="178"/>
    </location>
</feature>